<evidence type="ECO:0000256" key="4">
    <source>
        <dbReference type="ARBA" id="ARBA00022801"/>
    </source>
</evidence>
<evidence type="ECO:0000259" key="11">
    <source>
        <dbReference type="Pfam" id="PF17652"/>
    </source>
</evidence>
<keyword evidence="10" id="KW-1133">Transmembrane helix</keyword>
<accession>A0A4R8MC08</accession>
<evidence type="ECO:0000256" key="10">
    <source>
        <dbReference type="SAM" id="Phobius"/>
    </source>
</evidence>
<feature type="domain" description="Glycosyl hydrolase family 81 C-terminal" evidence="11">
    <location>
        <begin position="579"/>
        <end position="878"/>
    </location>
</feature>
<gene>
    <name evidence="12" type="ORF">C8D99_105130</name>
</gene>
<evidence type="ECO:0000256" key="7">
    <source>
        <dbReference type="ARBA" id="ARBA00023316"/>
    </source>
</evidence>
<keyword evidence="13" id="KW-1185">Reference proteome</keyword>
<keyword evidence="10" id="KW-0472">Membrane</keyword>
<dbReference type="Proteomes" id="UP000295066">
    <property type="component" value="Unassembled WGS sequence"/>
</dbReference>
<dbReference type="InterPro" id="IPR040720">
    <property type="entry name" value="GH81_C"/>
</dbReference>
<comment type="caution">
    <text evidence="12">The sequence shown here is derived from an EMBL/GenBank/DDBJ whole genome shotgun (WGS) entry which is preliminary data.</text>
</comment>
<keyword evidence="5" id="KW-0119">Carbohydrate metabolism</keyword>
<evidence type="ECO:0000256" key="3">
    <source>
        <dbReference type="ARBA" id="ARBA00012780"/>
    </source>
</evidence>
<evidence type="ECO:0000256" key="2">
    <source>
        <dbReference type="ARBA" id="ARBA00010730"/>
    </source>
</evidence>
<dbReference type="Pfam" id="PF17652">
    <property type="entry name" value="Glyco_hydro81C"/>
    <property type="match status" value="1"/>
</dbReference>
<dbReference type="InterPro" id="IPR005200">
    <property type="entry name" value="Endo-beta-glucanase"/>
</dbReference>
<feature type="region of interest" description="Disordered" evidence="9">
    <location>
        <begin position="49"/>
        <end position="84"/>
    </location>
</feature>
<organism evidence="12 13">
    <name type="scientific">Aminivibrio pyruvatiphilus</name>
    <dbReference type="NCBI Taxonomy" id="1005740"/>
    <lineage>
        <taxon>Bacteria</taxon>
        <taxon>Thermotogati</taxon>
        <taxon>Synergistota</taxon>
        <taxon>Synergistia</taxon>
        <taxon>Synergistales</taxon>
        <taxon>Aminobacteriaceae</taxon>
        <taxon>Aminivibrio</taxon>
    </lineage>
</organism>
<proteinExistence type="inferred from homology"/>
<comment type="similarity">
    <text evidence="2">Belongs to the glycosyl hydrolase 81 family.</text>
</comment>
<comment type="catalytic activity">
    <reaction evidence="1">
        <text>Hydrolysis of (1-&gt;3)-beta-D-glucosidic linkages in (1-&gt;3)-beta-D-glucans.</text>
        <dbReference type="EC" id="3.2.1.39"/>
    </reaction>
</comment>
<dbReference type="PANTHER" id="PTHR31983:SF0">
    <property type="entry name" value="GLUCAN ENDO-1,3-BETA-D-GLUCOSIDASE 2"/>
    <property type="match status" value="1"/>
</dbReference>
<evidence type="ECO:0000256" key="6">
    <source>
        <dbReference type="ARBA" id="ARBA00023295"/>
    </source>
</evidence>
<dbReference type="PROSITE" id="PS52008">
    <property type="entry name" value="GH81"/>
    <property type="match status" value="1"/>
</dbReference>
<dbReference type="PANTHER" id="PTHR31983">
    <property type="entry name" value="ENDO-1,3(4)-BETA-GLUCANASE 1"/>
    <property type="match status" value="1"/>
</dbReference>
<feature type="transmembrane region" description="Helical" evidence="10">
    <location>
        <begin position="1046"/>
        <end position="1064"/>
    </location>
</feature>
<dbReference type="GO" id="GO:0052861">
    <property type="term" value="F:endo-1,3(4)-beta-glucanase activity"/>
    <property type="evidence" value="ECO:0007669"/>
    <property type="project" value="InterPro"/>
</dbReference>
<evidence type="ECO:0000313" key="13">
    <source>
        <dbReference type="Proteomes" id="UP000295066"/>
    </source>
</evidence>
<evidence type="ECO:0000313" key="12">
    <source>
        <dbReference type="EMBL" id="TDY61717.1"/>
    </source>
</evidence>
<dbReference type="GO" id="GO:0042973">
    <property type="term" value="F:glucan endo-1,3-beta-D-glucosidase activity"/>
    <property type="evidence" value="ECO:0007669"/>
    <property type="project" value="UniProtKB-EC"/>
</dbReference>
<keyword evidence="4 12" id="KW-0378">Hydrolase</keyword>
<keyword evidence="8" id="KW-0624">Polysaccharide degradation</keyword>
<evidence type="ECO:0000256" key="9">
    <source>
        <dbReference type="SAM" id="MobiDB-lite"/>
    </source>
</evidence>
<dbReference type="GO" id="GO:0071555">
    <property type="term" value="P:cell wall organization"/>
    <property type="evidence" value="ECO:0007669"/>
    <property type="project" value="UniProtKB-KW"/>
</dbReference>
<evidence type="ECO:0000256" key="8">
    <source>
        <dbReference type="ARBA" id="ARBA00023326"/>
    </source>
</evidence>
<keyword evidence="7" id="KW-0961">Cell wall biogenesis/degradation</keyword>
<name>A0A4R8MC08_9BACT</name>
<reference evidence="12 13" key="1">
    <citation type="submission" date="2019-03" db="EMBL/GenBank/DDBJ databases">
        <title>Genomic Encyclopedia of Type Strains, Phase IV (KMG-IV): sequencing the most valuable type-strain genomes for metagenomic binning, comparative biology and taxonomic classification.</title>
        <authorList>
            <person name="Goeker M."/>
        </authorList>
    </citation>
    <scope>NUCLEOTIDE SEQUENCE [LARGE SCALE GENOMIC DNA]</scope>
    <source>
        <strain evidence="12 13">DSM 25964</strain>
    </source>
</reference>
<evidence type="ECO:0000256" key="5">
    <source>
        <dbReference type="ARBA" id="ARBA00023277"/>
    </source>
</evidence>
<dbReference type="RefSeq" id="WP_243833846.1">
    <property type="nucleotide sequence ID" value="NZ_SORI01000005.1"/>
</dbReference>
<dbReference type="Gene3D" id="2.70.98.30">
    <property type="entry name" value="Golgi alpha-mannosidase II, domain 4"/>
    <property type="match status" value="1"/>
</dbReference>
<keyword evidence="6" id="KW-0326">Glycosidase</keyword>
<dbReference type="EMBL" id="SORI01000005">
    <property type="protein sequence ID" value="TDY61717.1"/>
    <property type="molecule type" value="Genomic_DNA"/>
</dbReference>
<evidence type="ECO:0000256" key="1">
    <source>
        <dbReference type="ARBA" id="ARBA00000382"/>
    </source>
</evidence>
<dbReference type="EC" id="3.2.1.39" evidence="3"/>
<dbReference type="AlphaFoldDB" id="A0A4R8MC08"/>
<sequence>MLKEAKRNVFRAVPAAILLSLFLGEPLYAVPLWVSPPGGGDGSYAVTVPAEGKHSDADPGGDSGTVRAVPPAVGPNTDAPGSRKVPTADWWTPLAWLDPADLPDPAALPSMRGLSWQVFSEPLVFQPQKGGVAVSLNIPDSRRAAVKGGILTAGEGFMLEVVGDDAHGGKGISPYFNAFFDQDMYLGSTEAGWNSASFGQVKVTGWSDWFVNFSLTSAAPAERLDVTAGAGSPFLLVKTQSGRPQVTFRTWNVGKVIPLQGASFSLNAGQALAQAVPSAAFAVVNKVPYGKPQAPADAKEYATYTVYAVFGPSGSTWQLKDTQYNSEIRGPFPAWTASHAYLPGNPVEPSAANGFFYTANGAGTSGASEPAWPASAGGTVTDGTVTWTANAKELRNVLNTAECSAGTYYAVAVLPYPWGKGIYDEPDEQKVKDLLAHFAGHAFAEVTDTRVTPGYAPQSDGHDITVTCAYTTAPVGTESPAAGGPLRAMYPHQYLGQSRVNILDQSMNQVSSASWRTGWHWPSLKGPLLLASGNSFVNVLEVPPCLPAPIDAPDRQKADRMTAYLRQALDSQNPRFLSQGSYFGAQQMYRLAMLLPAAEMIRDTASRPADADQAAREMYTAVSESMAGWLKATKDGTALKNAAQHLFYYDSRWGALLPTPEDGFAADSLLNDHHFHYGYFIKIAAEIARWEKTHPDDPANRGWASSYAPMIRMLIKNIANTSREGSGADPDFPFLRHFSPYAGHSWASGSSRGNQGGQQESTPEAIQAWGAILLWSQLNYPENGENGDLERWAAYMFASEARAAEFYWFGLTDDGDFRPHLSFRQYSVKSDAVPKPYVPSMVSQVNQNEMTYQTDFGNPPLLKLGIQILPFTGSSLYLGSTPGNADAIVSGYLDNDLPKLADGGTSPSNRDKLLMLQAMTARYTADPRALITPAGGGALPLDSWKMQWEIPTPAFNNLILQDTSRGAVYWWIDTLLAHGVPHHWENDANHTSAASFLDGRGGRVYTAYNPGESPLLVTFADGNTLEVPPLAYAHETSDGAGGGCTAGAFNLTGLVLFLPLLLLLRERNR</sequence>
<protein>
    <recommendedName>
        <fullName evidence="3">glucan endo-1,3-beta-D-glucosidase</fullName>
        <ecNumber evidence="3">3.2.1.39</ecNumber>
    </recommendedName>
</protein>
<dbReference type="GO" id="GO:0000272">
    <property type="term" value="P:polysaccharide catabolic process"/>
    <property type="evidence" value="ECO:0007669"/>
    <property type="project" value="UniProtKB-KW"/>
</dbReference>
<keyword evidence="10" id="KW-0812">Transmembrane</keyword>